<dbReference type="PROSITE" id="PS50109">
    <property type="entry name" value="HIS_KIN"/>
    <property type="match status" value="1"/>
</dbReference>
<dbReference type="OrthoDB" id="9789238at2"/>
<dbReference type="SMART" id="SM00220">
    <property type="entry name" value="S_TKc"/>
    <property type="match status" value="1"/>
</dbReference>
<dbReference type="InterPro" id="IPR035965">
    <property type="entry name" value="PAS-like_dom_sf"/>
</dbReference>
<dbReference type="PRINTS" id="PR00344">
    <property type="entry name" value="BCTRLSENSOR"/>
</dbReference>
<dbReference type="Pfam" id="PF01590">
    <property type="entry name" value="GAF"/>
    <property type="match status" value="1"/>
</dbReference>
<dbReference type="InterPro" id="IPR005467">
    <property type="entry name" value="His_kinase_dom"/>
</dbReference>
<dbReference type="EC" id="2.7.13.3" evidence="2"/>
<dbReference type="PANTHER" id="PTHR43642">
    <property type="entry name" value="HYBRID SIGNAL TRANSDUCTION HISTIDINE KINASE G"/>
    <property type="match status" value="1"/>
</dbReference>
<dbReference type="InterPro" id="IPR053159">
    <property type="entry name" value="Hybrid_Histidine_Kinase"/>
</dbReference>
<dbReference type="SMART" id="SM00387">
    <property type="entry name" value="HATPase_c"/>
    <property type="match status" value="1"/>
</dbReference>
<gene>
    <name evidence="7" type="primary">cpxA</name>
    <name evidence="7" type="ORF">SOCE26_090560</name>
</gene>
<feature type="domain" description="Protein kinase" evidence="4">
    <location>
        <begin position="1"/>
        <end position="271"/>
    </location>
</feature>
<dbReference type="InterPro" id="IPR000700">
    <property type="entry name" value="PAS-assoc_C"/>
</dbReference>
<dbReference type="PROSITE" id="PS50011">
    <property type="entry name" value="PROTEIN_KINASE_DOM"/>
    <property type="match status" value="1"/>
</dbReference>
<reference evidence="7 8" key="1">
    <citation type="submission" date="2015-09" db="EMBL/GenBank/DDBJ databases">
        <title>Sorangium comparison.</title>
        <authorList>
            <person name="Zaburannyi N."/>
            <person name="Bunk B."/>
            <person name="Overmann J."/>
            <person name="Mueller R."/>
        </authorList>
    </citation>
    <scope>NUCLEOTIDE SEQUENCE [LARGE SCALE GENOMIC DNA]</scope>
    <source>
        <strain evidence="7 8">So ce26</strain>
    </source>
</reference>
<dbReference type="Pfam" id="PF13191">
    <property type="entry name" value="AAA_16"/>
    <property type="match status" value="1"/>
</dbReference>
<dbReference type="Gene3D" id="3.30.450.20">
    <property type="entry name" value="PAS domain"/>
    <property type="match status" value="1"/>
</dbReference>
<dbReference type="GO" id="GO:0000155">
    <property type="term" value="F:phosphorelay sensor kinase activity"/>
    <property type="evidence" value="ECO:0007669"/>
    <property type="project" value="InterPro"/>
</dbReference>
<dbReference type="InterPro" id="IPR003661">
    <property type="entry name" value="HisK_dim/P_dom"/>
</dbReference>
<keyword evidence="7" id="KW-0418">Kinase</keyword>
<dbReference type="CDD" id="cd14014">
    <property type="entry name" value="STKc_PknB_like"/>
    <property type="match status" value="1"/>
</dbReference>
<keyword evidence="3" id="KW-0597">Phosphoprotein</keyword>
<dbReference type="Pfam" id="PF08447">
    <property type="entry name" value="PAS_3"/>
    <property type="match status" value="1"/>
</dbReference>
<evidence type="ECO:0000313" key="7">
    <source>
        <dbReference type="EMBL" id="AUX47535.1"/>
    </source>
</evidence>
<dbReference type="InterPro" id="IPR004358">
    <property type="entry name" value="Sig_transdc_His_kin-like_C"/>
</dbReference>
<evidence type="ECO:0000313" key="8">
    <source>
        <dbReference type="Proteomes" id="UP000238348"/>
    </source>
</evidence>
<name>A0A2L0F7H9_SORCE</name>
<dbReference type="SUPFAM" id="SSF56112">
    <property type="entry name" value="Protein kinase-like (PK-like)"/>
    <property type="match status" value="1"/>
</dbReference>
<dbReference type="InterPro" id="IPR036890">
    <property type="entry name" value="HATPase_C_sf"/>
</dbReference>
<accession>A0A2L0F7H9</accession>
<dbReference type="SMART" id="SM00065">
    <property type="entry name" value="GAF"/>
    <property type="match status" value="1"/>
</dbReference>
<sequence length="1835" mass="202492">MTASHDPAAVCLRDDGELALYRSIEGQSALILRPVHAPAADLLQKLENEFALREELDSAWAVCPRELDSRPGRTRLWLEDPGGELLAHRIGRAWPIGDFLRVALGWTRALDQLHARGIVHKDIKPANALVDVDSGAVWLTGFGAAARAADEQRARPPTLVGSLPYMAPEQTGRMSRAVDTRSDMYALGVSFYELLTGGLPFAASEPMEWIHCHVAKQPADPRDRVAELPAPLAAIVMKLLSKPAEERYQTAAGLARDLERCLLDWSAHGRIEPFSLASGDARHRSMPERLYGRDRERNALLSAFERVRTSGAPELVLVSGYSGIGKSALVDELRRAIGRRAAFASGKFDQFKRDIPYATFAQALESLVRQVLGRPAEELSAWREALRHALGTHGGLVTNLVPDVEFIVGPQPPAPELPPHDAKQRFQLIFRRLIAVFAKPEQPLVLFLDDLQWLDAATLDLIEHLALHPELANLLIVGAFRSNEVDAEHALHRLVARLRAAAGRVEEISLAALASHDVADLLADVLQADAAELAPLSELVHEKTHGNPFFAIQFINALNEVELLHFDPAKSRWRWDLERIRARGFTDNVAELMIEKLTRLPEPTRRALMHLACLGICAPIEALALALGTGERELTAALDDALRSGLVVRVEREYRFLHDRVQEASYALIDPRERPALHLAIGMRLSAESAERAREEGSFDIVNQLNRCLDLLRTRRERMHVAELNHAAGRRAKAASAYTSALVYLEVADALLDEDRWESDYALAFALGLDRAECELLAGELTAAEVCLTQLAPKAASLVDRAAVARLRILLYTTAGQNGMAVQVCLDFLGTMGIDWTPRPTRDEVEREFQSLWDELGDRSIESLIELPVSNDSWRAALDVLTAAQPPALFTDSDLHDRLVARMARLSLAHGNSDGSCYAYAVLGVVLGSTFRDYPAGNRFGKLGFDLVAARGFERVKARAYMSYGAHVNTWAQHIDTSLVLVRRAHAAALEALDLTFAGFSSETLVTLLLGSGAPLPEVAREAERGLTLARRTGFGLVEDIITSQMQLIRLLRGHTPSFASFDDDDFDEVSFEQHFAENPQLAFATCWYWIRKLQGRFFARDYAAALAAARQAEALLWTSPGHFEVAEFHFYTALVRAALYDVSSREERTRHAEALYQHERILALWARHCPDNFENRAKLVAAEAARIERRELAAERLYEEAIGSARKHGFTQNEAVASEMAARFYAMRGLSGVALAYLRSARDGYAHWQATGKVTQLELLEPRLREEPSLTRSSVGAARVEQLDLVPFLKASQALSGEIQLERLIRTLMTIALEGAGAERALLITPRGEELWVEAEAVTAADHIEVRLAREPTPASGAPASILRYAVRTQQPLLLGDAALDARFATDEHVRRTRPRSIFCVPLAKQARLSGVLYLENNLASHAFTPSHLTLLELLASQMAISLENARLFDDLQRENTERRKVEELLRRTKAYLAEAESLSDTGSFGWKFATGDLFWSEETYRIYEVEPSKKPSLPPLLERVPKDERANVQQAFERAKSEGQMMLEHRLLCAGGRVKYLRIRGRTRTSSDGSAEIVGAVMDVTASRRAAEDLEEARAQLAHVARTTTLGELAASIAHEVNQPLAAIAADASAGINWLDRAEPDLVAVRESLVAIVNDGHRAGDVLARIRRLLTRSAAHRERCHLDAVISAALPVAEAELARRRIALELGLRSGGAQVFADPVELQQVILNLLLNAAEASRDLPEARRRVRLETALSEGAGRVWVVGAVSDAGVGLSHVDGARLFEAFYTTKPGGLGMGLSISRSILERHGGRLWAEPNPVLGATFRFELPAVEGA</sequence>
<organism evidence="7 8">
    <name type="scientific">Sorangium cellulosum</name>
    <name type="common">Polyangium cellulosum</name>
    <dbReference type="NCBI Taxonomy" id="56"/>
    <lineage>
        <taxon>Bacteria</taxon>
        <taxon>Pseudomonadati</taxon>
        <taxon>Myxococcota</taxon>
        <taxon>Polyangia</taxon>
        <taxon>Polyangiales</taxon>
        <taxon>Polyangiaceae</taxon>
        <taxon>Sorangium</taxon>
    </lineage>
</organism>
<dbReference type="Pfam" id="PF02518">
    <property type="entry name" value="HATPase_c"/>
    <property type="match status" value="1"/>
</dbReference>
<evidence type="ECO:0000256" key="2">
    <source>
        <dbReference type="ARBA" id="ARBA00012438"/>
    </source>
</evidence>
<dbReference type="InterPro" id="IPR000719">
    <property type="entry name" value="Prot_kinase_dom"/>
</dbReference>
<dbReference type="SUPFAM" id="SSF52540">
    <property type="entry name" value="P-loop containing nucleoside triphosphate hydrolases"/>
    <property type="match status" value="1"/>
</dbReference>
<evidence type="ECO:0000256" key="3">
    <source>
        <dbReference type="ARBA" id="ARBA00022553"/>
    </source>
</evidence>
<dbReference type="PROSITE" id="PS50113">
    <property type="entry name" value="PAC"/>
    <property type="match status" value="1"/>
</dbReference>
<evidence type="ECO:0000259" key="4">
    <source>
        <dbReference type="PROSITE" id="PS50011"/>
    </source>
</evidence>
<dbReference type="Gene3D" id="1.10.287.130">
    <property type="match status" value="1"/>
</dbReference>
<dbReference type="SUPFAM" id="SSF55781">
    <property type="entry name" value="GAF domain-like"/>
    <property type="match status" value="1"/>
</dbReference>
<dbReference type="Gene3D" id="3.40.50.300">
    <property type="entry name" value="P-loop containing nucleotide triphosphate hydrolases"/>
    <property type="match status" value="1"/>
</dbReference>
<dbReference type="PANTHER" id="PTHR43642:SF1">
    <property type="entry name" value="HYBRID SIGNAL TRANSDUCTION HISTIDINE KINASE G"/>
    <property type="match status" value="1"/>
</dbReference>
<protein>
    <recommendedName>
        <fullName evidence="2">histidine kinase</fullName>
        <ecNumber evidence="2">2.7.13.3</ecNumber>
    </recommendedName>
</protein>
<evidence type="ECO:0000259" key="5">
    <source>
        <dbReference type="PROSITE" id="PS50109"/>
    </source>
</evidence>
<dbReference type="Pfam" id="PF00069">
    <property type="entry name" value="Pkinase"/>
    <property type="match status" value="1"/>
</dbReference>
<dbReference type="InterPro" id="IPR041664">
    <property type="entry name" value="AAA_16"/>
</dbReference>
<dbReference type="InterPro" id="IPR011009">
    <property type="entry name" value="Kinase-like_dom_sf"/>
</dbReference>
<feature type="domain" description="Histidine kinase" evidence="5">
    <location>
        <begin position="1614"/>
        <end position="1833"/>
    </location>
</feature>
<proteinExistence type="predicted"/>
<dbReference type="Gene3D" id="1.10.510.10">
    <property type="entry name" value="Transferase(Phosphotransferase) domain 1"/>
    <property type="match status" value="1"/>
</dbReference>
<keyword evidence="7" id="KW-0808">Transferase</keyword>
<evidence type="ECO:0000256" key="1">
    <source>
        <dbReference type="ARBA" id="ARBA00000085"/>
    </source>
</evidence>
<dbReference type="RefSeq" id="WP_104985538.1">
    <property type="nucleotide sequence ID" value="NZ_CP012673.1"/>
</dbReference>
<dbReference type="InterPro" id="IPR013655">
    <property type="entry name" value="PAS_fold_3"/>
</dbReference>
<dbReference type="InterPro" id="IPR003594">
    <property type="entry name" value="HATPase_dom"/>
</dbReference>
<dbReference type="InterPro" id="IPR027417">
    <property type="entry name" value="P-loop_NTPase"/>
</dbReference>
<dbReference type="Gene3D" id="3.30.565.10">
    <property type="entry name" value="Histidine kinase-like ATPase, C-terminal domain"/>
    <property type="match status" value="1"/>
</dbReference>
<dbReference type="SMART" id="SM00388">
    <property type="entry name" value="HisKA"/>
    <property type="match status" value="1"/>
</dbReference>
<dbReference type="Proteomes" id="UP000238348">
    <property type="component" value="Chromosome"/>
</dbReference>
<dbReference type="SUPFAM" id="SSF55785">
    <property type="entry name" value="PYP-like sensor domain (PAS domain)"/>
    <property type="match status" value="1"/>
</dbReference>
<dbReference type="EMBL" id="CP012673">
    <property type="protein sequence ID" value="AUX47535.1"/>
    <property type="molecule type" value="Genomic_DNA"/>
</dbReference>
<feature type="domain" description="PAC" evidence="6">
    <location>
        <begin position="1543"/>
        <end position="1594"/>
    </location>
</feature>
<dbReference type="GO" id="GO:0005524">
    <property type="term" value="F:ATP binding"/>
    <property type="evidence" value="ECO:0007669"/>
    <property type="project" value="InterPro"/>
</dbReference>
<dbReference type="InterPro" id="IPR029016">
    <property type="entry name" value="GAF-like_dom_sf"/>
</dbReference>
<evidence type="ECO:0000259" key="6">
    <source>
        <dbReference type="PROSITE" id="PS50113"/>
    </source>
</evidence>
<dbReference type="InterPro" id="IPR003018">
    <property type="entry name" value="GAF"/>
</dbReference>
<comment type="catalytic activity">
    <reaction evidence="1">
        <text>ATP + protein L-histidine = ADP + protein N-phospho-L-histidine.</text>
        <dbReference type="EC" id="2.7.13.3"/>
    </reaction>
</comment>
<dbReference type="SUPFAM" id="SSF55874">
    <property type="entry name" value="ATPase domain of HSP90 chaperone/DNA topoisomerase II/histidine kinase"/>
    <property type="match status" value="1"/>
</dbReference>
<dbReference type="Gene3D" id="3.30.450.40">
    <property type="match status" value="1"/>
</dbReference>